<evidence type="ECO:0008006" key="5">
    <source>
        <dbReference type="Google" id="ProtNLM"/>
    </source>
</evidence>
<feature type="transmembrane region" description="Helical" evidence="2">
    <location>
        <begin position="7"/>
        <end position="26"/>
    </location>
</feature>
<evidence type="ECO:0000313" key="4">
    <source>
        <dbReference type="Proteomes" id="UP000624041"/>
    </source>
</evidence>
<feature type="region of interest" description="Disordered" evidence="1">
    <location>
        <begin position="63"/>
        <end position="142"/>
    </location>
</feature>
<evidence type="ECO:0000256" key="1">
    <source>
        <dbReference type="SAM" id="MobiDB-lite"/>
    </source>
</evidence>
<dbReference type="RefSeq" id="WP_188858742.1">
    <property type="nucleotide sequence ID" value="NZ_BMOS01000029.1"/>
</dbReference>
<proteinExistence type="predicted"/>
<reference evidence="3" key="2">
    <citation type="submission" date="2020-09" db="EMBL/GenBank/DDBJ databases">
        <authorList>
            <person name="Sun Q."/>
            <person name="Ohkuma M."/>
        </authorList>
    </citation>
    <scope>NUCLEOTIDE SEQUENCE</scope>
    <source>
        <strain evidence="3">JCM 17251</strain>
    </source>
</reference>
<gene>
    <name evidence="3" type="ORF">GCM10007971_31080</name>
</gene>
<evidence type="ECO:0000313" key="3">
    <source>
        <dbReference type="EMBL" id="GGN63825.1"/>
    </source>
</evidence>
<keyword evidence="2" id="KW-0812">Transmembrane</keyword>
<keyword evidence="2" id="KW-0472">Membrane</keyword>
<evidence type="ECO:0000256" key="2">
    <source>
        <dbReference type="SAM" id="Phobius"/>
    </source>
</evidence>
<sequence length="205" mass="23170">MKHTLRAFSVGLITTGLILLAVFYLFGYGNESAAEDTTEELIEKIEEKGLRVISEEDYISFTLGNKEKNDDETDVAESDEEDAKESKEEKEKANDDKADGDKAAKEDKEKDKNKEKAADDKKKEKQKDEKPKKKDKNSPVVITVEPGMATSYISDILEEEGLIDDAASFNKYLIDNDYSLRVQMGKHELERGLSEYEIAERLTSN</sequence>
<accession>A0A918D3I8</accession>
<dbReference type="AlphaFoldDB" id="A0A918D3I8"/>
<dbReference type="EMBL" id="BMOS01000029">
    <property type="protein sequence ID" value="GGN63825.1"/>
    <property type="molecule type" value="Genomic_DNA"/>
</dbReference>
<dbReference type="Gene3D" id="3.30.1490.480">
    <property type="entry name" value="Endolytic murein transglycosylase"/>
    <property type="match status" value="1"/>
</dbReference>
<keyword evidence="2" id="KW-1133">Transmembrane helix</keyword>
<feature type="compositionally biased region" description="Acidic residues" evidence="1">
    <location>
        <begin position="70"/>
        <end position="83"/>
    </location>
</feature>
<organism evidence="3 4">
    <name type="scientific">Oceanobacillus indicireducens</name>
    <dbReference type="NCBI Taxonomy" id="1004261"/>
    <lineage>
        <taxon>Bacteria</taxon>
        <taxon>Bacillati</taxon>
        <taxon>Bacillota</taxon>
        <taxon>Bacilli</taxon>
        <taxon>Bacillales</taxon>
        <taxon>Bacillaceae</taxon>
        <taxon>Oceanobacillus</taxon>
    </lineage>
</organism>
<feature type="compositionally biased region" description="Basic and acidic residues" evidence="1">
    <location>
        <begin position="84"/>
        <end position="132"/>
    </location>
</feature>
<comment type="caution">
    <text evidence="3">The sequence shown here is derived from an EMBL/GenBank/DDBJ whole genome shotgun (WGS) entry which is preliminary data.</text>
</comment>
<dbReference type="Proteomes" id="UP000624041">
    <property type="component" value="Unassembled WGS sequence"/>
</dbReference>
<name>A0A918D3I8_9BACI</name>
<reference evidence="3" key="1">
    <citation type="journal article" date="2014" name="Int. J. Syst. Evol. Microbiol.">
        <title>Complete genome sequence of Corynebacterium casei LMG S-19264T (=DSM 44701T), isolated from a smear-ripened cheese.</title>
        <authorList>
            <consortium name="US DOE Joint Genome Institute (JGI-PGF)"/>
            <person name="Walter F."/>
            <person name="Albersmeier A."/>
            <person name="Kalinowski J."/>
            <person name="Ruckert C."/>
        </authorList>
    </citation>
    <scope>NUCLEOTIDE SEQUENCE</scope>
    <source>
        <strain evidence="3">JCM 17251</strain>
    </source>
</reference>
<keyword evidence="4" id="KW-1185">Reference proteome</keyword>
<protein>
    <recommendedName>
        <fullName evidence="5">YceG-like family protein</fullName>
    </recommendedName>
</protein>